<dbReference type="GO" id="GO:0008234">
    <property type="term" value="F:cysteine-type peptidase activity"/>
    <property type="evidence" value="ECO:0007669"/>
    <property type="project" value="UniProtKB-KW"/>
</dbReference>
<evidence type="ECO:0000256" key="12">
    <source>
        <dbReference type="ARBA" id="ARBA00022807"/>
    </source>
</evidence>
<protein>
    <recommendedName>
        <fullName evidence="19">Peptidase C80 domain-containing protein</fullName>
    </recommendedName>
</protein>
<evidence type="ECO:0000256" key="4">
    <source>
        <dbReference type="ARBA" id="ARBA00004613"/>
    </source>
</evidence>
<keyword evidence="10" id="KW-0677">Repeat</keyword>
<organism evidence="20">
    <name type="scientific">hydrothermal vent metagenome</name>
    <dbReference type="NCBI Taxonomy" id="652676"/>
    <lineage>
        <taxon>unclassified sequences</taxon>
        <taxon>metagenomes</taxon>
        <taxon>ecological metagenomes</taxon>
    </lineage>
</organism>
<evidence type="ECO:0000256" key="14">
    <source>
        <dbReference type="ARBA" id="ARBA00022842"/>
    </source>
</evidence>
<keyword evidence="18" id="KW-0472">Membrane</keyword>
<evidence type="ECO:0000256" key="18">
    <source>
        <dbReference type="ARBA" id="ARBA00023136"/>
    </source>
</evidence>
<keyword evidence="9" id="KW-0479">Metal-binding</keyword>
<keyword evidence="12" id="KW-0788">Thiol protease</keyword>
<keyword evidence="13" id="KW-0068">Autocatalytic cleavage</keyword>
<dbReference type="GO" id="GO:0090729">
    <property type="term" value="F:toxin activity"/>
    <property type="evidence" value="ECO:0007669"/>
    <property type="project" value="UniProtKB-KW"/>
</dbReference>
<dbReference type="Pfam" id="PF11713">
    <property type="entry name" value="Peptidase_C80"/>
    <property type="match status" value="1"/>
</dbReference>
<keyword evidence="7" id="KW-0645">Protease</keyword>
<evidence type="ECO:0000256" key="15">
    <source>
        <dbReference type="ARBA" id="ARBA00022870"/>
    </source>
</evidence>
<evidence type="ECO:0000256" key="3">
    <source>
        <dbReference type="ARBA" id="ARBA00004551"/>
    </source>
</evidence>
<evidence type="ECO:0000256" key="9">
    <source>
        <dbReference type="ARBA" id="ARBA00022723"/>
    </source>
</evidence>
<keyword evidence="6" id="KW-0800">Toxin</keyword>
<keyword evidence="17" id="KW-0446">Lipid-binding</keyword>
<evidence type="ECO:0000256" key="11">
    <source>
        <dbReference type="ARBA" id="ARBA00022801"/>
    </source>
</evidence>
<proteinExistence type="predicted"/>
<evidence type="ECO:0000256" key="6">
    <source>
        <dbReference type="ARBA" id="ARBA00022656"/>
    </source>
</evidence>
<dbReference type="CDD" id="cd20503">
    <property type="entry name" value="C80_adhesin-like"/>
    <property type="match status" value="1"/>
</dbReference>
<evidence type="ECO:0000256" key="7">
    <source>
        <dbReference type="ARBA" id="ARBA00022670"/>
    </source>
</evidence>
<evidence type="ECO:0000256" key="17">
    <source>
        <dbReference type="ARBA" id="ARBA00023121"/>
    </source>
</evidence>
<dbReference type="InterPro" id="IPR038383">
    <property type="entry name" value="CPD_dom_sf"/>
</dbReference>
<feature type="domain" description="Peptidase C80" evidence="19">
    <location>
        <begin position="168"/>
        <end position="356"/>
    </location>
</feature>
<dbReference type="Gene3D" id="3.90.70.120">
    <property type="match status" value="1"/>
</dbReference>
<comment type="subcellular location">
    <subcellularLocation>
        <location evidence="2">Host cell</location>
    </subcellularLocation>
    <subcellularLocation>
        <location evidence="3">Host membrane</location>
    </subcellularLocation>
    <subcellularLocation>
        <location evidence="4">Secreted</location>
    </subcellularLocation>
</comment>
<accession>A0A1W1BE56</accession>
<dbReference type="GO" id="GO:0016740">
    <property type="term" value="F:transferase activity"/>
    <property type="evidence" value="ECO:0007669"/>
    <property type="project" value="UniProtKB-KW"/>
</dbReference>
<dbReference type="AlphaFoldDB" id="A0A1W1BE56"/>
<dbReference type="GO" id="GO:0005576">
    <property type="term" value="C:extracellular region"/>
    <property type="evidence" value="ECO:0007669"/>
    <property type="project" value="UniProtKB-SubCell"/>
</dbReference>
<evidence type="ECO:0000256" key="5">
    <source>
        <dbReference type="ARBA" id="ARBA00022525"/>
    </source>
</evidence>
<dbReference type="EMBL" id="FPHJ01000001">
    <property type="protein sequence ID" value="SFV51851.1"/>
    <property type="molecule type" value="Genomic_DNA"/>
</dbReference>
<evidence type="ECO:0000259" key="19">
    <source>
        <dbReference type="PROSITE" id="PS51771"/>
    </source>
</evidence>
<dbReference type="GO" id="GO:0033644">
    <property type="term" value="C:host cell membrane"/>
    <property type="evidence" value="ECO:0007669"/>
    <property type="project" value="UniProtKB-SubCell"/>
</dbReference>
<evidence type="ECO:0000256" key="16">
    <source>
        <dbReference type="ARBA" id="ARBA00023026"/>
    </source>
</evidence>
<evidence type="ECO:0000313" key="20">
    <source>
        <dbReference type="EMBL" id="SFV51851.1"/>
    </source>
</evidence>
<keyword evidence="15" id="KW-1043">Host membrane</keyword>
<keyword evidence="8" id="KW-0808">Transferase</keyword>
<dbReference type="PROSITE" id="PS51771">
    <property type="entry name" value="CGT_MARTX_CPD"/>
    <property type="match status" value="1"/>
</dbReference>
<reference evidence="20" key="1">
    <citation type="submission" date="2016-10" db="EMBL/GenBank/DDBJ databases">
        <authorList>
            <person name="de Groot N.N."/>
        </authorList>
    </citation>
    <scope>NUCLEOTIDE SEQUENCE</scope>
</reference>
<keyword evidence="5" id="KW-0964">Secreted</keyword>
<comment type="cofactor">
    <cofactor evidence="1">
        <name>Mg(2+)</name>
        <dbReference type="ChEBI" id="CHEBI:18420"/>
    </cofactor>
</comment>
<name>A0A1W1BE56_9ZZZZ</name>
<evidence type="ECO:0000256" key="10">
    <source>
        <dbReference type="ARBA" id="ARBA00022737"/>
    </source>
</evidence>
<dbReference type="Gene3D" id="3.40.50.11050">
    <property type="match status" value="1"/>
</dbReference>
<keyword evidence="11" id="KW-0378">Hydrolase</keyword>
<dbReference type="GO" id="GO:0046872">
    <property type="term" value="F:metal ion binding"/>
    <property type="evidence" value="ECO:0007669"/>
    <property type="project" value="UniProtKB-KW"/>
</dbReference>
<dbReference type="GO" id="GO:0006508">
    <property type="term" value="P:proteolysis"/>
    <property type="evidence" value="ECO:0007669"/>
    <property type="project" value="UniProtKB-KW"/>
</dbReference>
<keyword evidence="14" id="KW-0460">Magnesium</keyword>
<gene>
    <name evidence="20" type="ORF">MNB_SUP05-5-843</name>
</gene>
<sequence>MRACTGRCLALSKLFLIASKNNDINGFVDRFQNLETITTDDLNDIRDGLKEFHVAKMPKVVTYNSLSISDSIDLLDKKDSDQSFLLNTTNHSMAISRVGGKYYFFDPNSVIAEFNTSKDLKKAVEKYLDSDYGSTIEIKDKKINTVVGIDVDSLEDEDIHITHGSLKAKDFIKGKKYNTRLVIQKGDDEVSERVTNDLKNKLNKKYGEENVVVVKQKKDGSEQSIQGERDNLQGKVKVQVVGHGVDEDGVRKLEGQDGKQIADSVVKLVKPNAAVANPAKLEKVSLISCDGDKCGAKGRSLAEDVKQSLQDKSSDTEVKGYKGRVDVDSNGKRKRNVPEGEGLYTKVKKARILVNKQKVDTQKLLFLNKNKWGPKLLHTPKLKY</sequence>
<dbReference type="GO" id="GO:0008289">
    <property type="term" value="F:lipid binding"/>
    <property type="evidence" value="ECO:0007669"/>
    <property type="project" value="UniProtKB-KW"/>
</dbReference>
<dbReference type="GO" id="GO:0043657">
    <property type="term" value="C:host cell"/>
    <property type="evidence" value="ECO:0007669"/>
    <property type="project" value="UniProtKB-SubCell"/>
</dbReference>
<evidence type="ECO:0000256" key="2">
    <source>
        <dbReference type="ARBA" id="ARBA00004340"/>
    </source>
</evidence>
<dbReference type="InterPro" id="IPR020974">
    <property type="entry name" value="CPD_dom"/>
</dbReference>
<evidence type="ECO:0000256" key="8">
    <source>
        <dbReference type="ARBA" id="ARBA00022679"/>
    </source>
</evidence>
<evidence type="ECO:0000256" key="1">
    <source>
        <dbReference type="ARBA" id="ARBA00001946"/>
    </source>
</evidence>
<evidence type="ECO:0000256" key="13">
    <source>
        <dbReference type="ARBA" id="ARBA00022813"/>
    </source>
</evidence>
<dbReference type="CDD" id="cd20495">
    <property type="entry name" value="C58_PaToxP-like"/>
    <property type="match status" value="1"/>
</dbReference>
<keyword evidence="16" id="KW-0843">Virulence</keyword>